<name>A0A518GX67_9BACT</name>
<dbReference type="InterPro" id="IPR036412">
    <property type="entry name" value="HAD-like_sf"/>
</dbReference>
<dbReference type="InterPro" id="IPR023198">
    <property type="entry name" value="PGP-like_dom2"/>
</dbReference>
<evidence type="ECO:0000313" key="2">
    <source>
        <dbReference type="Proteomes" id="UP000317835"/>
    </source>
</evidence>
<dbReference type="EMBL" id="CP036426">
    <property type="protein sequence ID" value="QDV33162.1"/>
    <property type="molecule type" value="Genomic_DNA"/>
</dbReference>
<dbReference type="SFLD" id="SFLDS00003">
    <property type="entry name" value="Haloacid_Dehalogenase"/>
    <property type="match status" value="1"/>
</dbReference>
<dbReference type="InterPro" id="IPR023214">
    <property type="entry name" value="HAD_sf"/>
</dbReference>
<dbReference type="PANTHER" id="PTHR18901">
    <property type="entry name" value="2-DEOXYGLUCOSE-6-PHOSPHATE PHOSPHATASE 2"/>
    <property type="match status" value="1"/>
</dbReference>
<reference evidence="1 2" key="1">
    <citation type="submission" date="2019-02" db="EMBL/GenBank/DDBJ databases">
        <title>Deep-cultivation of Planctomycetes and their phenomic and genomic characterization uncovers novel biology.</title>
        <authorList>
            <person name="Wiegand S."/>
            <person name="Jogler M."/>
            <person name="Boedeker C."/>
            <person name="Pinto D."/>
            <person name="Vollmers J."/>
            <person name="Rivas-Marin E."/>
            <person name="Kohn T."/>
            <person name="Peeters S.H."/>
            <person name="Heuer A."/>
            <person name="Rast P."/>
            <person name="Oberbeckmann S."/>
            <person name="Bunk B."/>
            <person name="Jeske O."/>
            <person name="Meyerdierks A."/>
            <person name="Storesund J.E."/>
            <person name="Kallscheuer N."/>
            <person name="Luecker S."/>
            <person name="Lage O.M."/>
            <person name="Pohl T."/>
            <person name="Merkel B.J."/>
            <person name="Hornburger P."/>
            <person name="Mueller R.-W."/>
            <person name="Bruemmer F."/>
            <person name="Labrenz M."/>
            <person name="Spormann A.M."/>
            <person name="Op den Camp H."/>
            <person name="Overmann J."/>
            <person name="Amann R."/>
            <person name="Jetten M.S.M."/>
            <person name="Mascher T."/>
            <person name="Medema M.H."/>
            <person name="Devos D.P."/>
            <person name="Kaster A.-K."/>
            <person name="Ovreas L."/>
            <person name="Rohde M."/>
            <person name="Galperin M.Y."/>
            <person name="Jogler C."/>
        </authorList>
    </citation>
    <scope>NUCLEOTIDE SEQUENCE [LARGE SCALE GENOMIC DNA]</scope>
    <source>
        <strain evidence="1 2">ElP</strain>
    </source>
</reference>
<dbReference type="SFLD" id="SFLDG01135">
    <property type="entry name" value="C1.5.6:_HAD__Beta-PGM__Phospha"/>
    <property type="match status" value="1"/>
</dbReference>
<organism evidence="1 2">
    <name type="scientific">Tautonia plasticadhaerens</name>
    <dbReference type="NCBI Taxonomy" id="2527974"/>
    <lineage>
        <taxon>Bacteria</taxon>
        <taxon>Pseudomonadati</taxon>
        <taxon>Planctomycetota</taxon>
        <taxon>Planctomycetia</taxon>
        <taxon>Isosphaerales</taxon>
        <taxon>Isosphaeraceae</taxon>
        <taxon>Tautonia</taxon>
    </lineage>
</organism>
<proteinExistence type="predicted"/>
<dbReference type="PRINTS" id="PR00413">
    <property type="entry name" value="HADHALOGNASE"/>
</dbReference>
<keyword evidence="1" id="KW-0378">Hydrolase</keyword>
<dbReference type="NCBIfam" id="TIGR01509">
    <property type="entry name" value="HAD-SF-IA-v3"/>
    <property type="match status" value="1"/>
</dbReference>
<dbReference type="SUPFAM" id="SSF56784">
    <property type="entry name" value="HAD-like"/>
    <property type="match status" value="1"/>
</dbReference>
<dbReference type="Gene3D" id="3.40.50.1000">
    <property type="entry name" value="HAD superfamily/HAD-like"/>
    <property type="match status" value="1"/>
</dbReference>
<dbReference type="Pfam" id="PF13419">
    <property type="entry name" value="HAD_2"/>
    <property type="match status" value="1"/>
</dbReference>
<accession>A0A518GX67</accession>
<evidence type="ECO:0000313" key="1">
    <source>
        <dbReference type="EMBL" id="QDV33162.1"/>
    </source>
</evidence>
<dbReference type="OrthoDB" id="9797743at2"/>
<dbReference type="EC" id="3.1.3.-" evidence="1"/>
<sequence length="222" mass="23337">MPTDPPPPISAVAFDMDGLIFDTEALFFRVAGELLAARGKAFTSEMMTAMIGRPAAVTGPTLVAMAGLDEPPEAIMAEARRRFDALVDTAIHPMPGLFSLLGRLEEQGIPRAVATSTRRAYALRLLGNHGLIEHFAFVLGGDEVTRGKPDPEIYETAASRLGVDPSTLLVLEDSPAGVASARAAGAYVVAIPHDHSPAPGLAAAHLLADRLDDPRVLALLDG</sequence>
<dbReference type="Proteomes" id="UP000317835">
    <property type="component" value="Chromosome"/>
</dbReference>
<dbReference type="KEGG" id="tpla:ElP_10040"/>
<dbReference type="PANTHER" id="PTHR18901:SF38">
    <property type="entry name" value="PSEUDOURIDINE-5'-PHOSPHATASE"/>
    <property type="match status" value="1"/>
</dbReference>
<dbReference type="Gene3D" id="1.10.150.240">
    <property type="entry name" value="Putative phosphatase, domain 2"/>
    <property type="match status" value="1"/>
</dbReference>
<dbReference type="InterPro" id="IPR041492">
    <property type="entry name" value="HAD_2"/>
</dbReference>
<gene>
    <name evidence="1" type="ORF">ElP_10040</name>
</gene>
<keyword evidence="2" id="KW-1185">Reference proteome</keyword>
<dbReference type="SFLD" id="SFLDG01129">
    <property type="entry name" value="C1.5:_HAD__Beta-PGM__Phosphata"/>
    <property type="match status" value="1"/>
</dbReference>
<dbReference type="RefSeq" id="WP_145267568.1">
    <property type="nucleotide sequence ID" value="NZ_CP036426.1"/>
</dbReference>
<protein>
    <submittedName>
        <fullName evidence="1">Phosphorylated carbohydrates phosphatase</fullName>
        <ecNumber evidence="1">3.1.3.-</ecNumber>
    </submittedName>
</protein>
<dbReference type="AlphaFoldDB" id="A0A518GX67"/>
<dbReference type="GO" id="GO:0016787">
    <property type="term" value="F:hydrolase activity"/>
    <property type="evidence" value="ECO:0007669"/>
    <property type="project" value="UniProtKB-KW"/>
</dbReference>
<dbReference type="InterPro" id="IPR006439">
    <property type="entry name" value="HAD-SF_hydro_IA"/>
</dbReference>